<dbReference type="InterPro" id="IPR020841">
    <property type="entry name" value="PKS_Beta-ketoAc_synthase_dom"/>
</dbReference>
<dbReference type="Gene3D" id="3.40.366.10">
    <property type="entry name" value="Malonyl-Coenzyme A Acyl Carrier Protein, domain 2"/>
    <property type="match status" value="1"/>
</dbReference>
<dbReference type="STRING" id="1210090.GCA_001613185_02965"/>
<dbReference type="SMART" id="SM00823">
    <property type="entry name" value="PKS_PP"/>
    <property type="match status" value="1"/>
</dbReference>
<dbReference type="Proteomes" id="UP000252586">
    <property type="component" value="Unassembled WGS sequence"/>
</dbReference>
<dbReference type="InterPro" id="IPR018201">
    <property type="entry name" value="Ketoacyl_synth_AS"/>
</dbReference>
<keyword evidence="1" id="KW-0596">Phosphopantetheine</keyword>
<dbReference type="Pfam" id="PF00109">
    <property type="entry name" value="ketoacyl-synt"/>
    <property type="match status" value="1"/>
</dbReference>
<dbReference type="Pfam" id="PF16197">
    <property type="entry name" value="KAsynt_C_assoc"/>
    <property type="match status" value="1"/>
</dbReference>
<dbReference type="InterPro" id="IPR009081">
    <property type="entry name" value="PP-bd_ACP"/>
</dbReference>
<dbReference type="GO" id="GO:0071770">
    <property type="term" value="P:DIM/DIP cell wall layer assembly"/>
    <property type="evidence" value="ECO:0007669"/>
    <property type="project" value="TreeGrafter"/>
</dbReference>
<dbReference type="InterPro" id="IPR016035">
    <property type="entry name" value="Acyl_Trfase/lysoPLipase"/>
</dbReference>
<dbReference type="Gene3D" id="3.30.70.3290">
    <property type="match status" value="1"/>
</dbReference>
<dbReference type="InterPro" id="IPR014031">
    <property type="entry name" value="Ketoacyl_synth_C"/>
</dbReference>
<dbReference type="AlphaFoldDB" id="A0A366E3U5"/>
<dbReference type="InterPro" id="IPR020806">
    <property type="entry name" value="PKS_PP-bd"/>
</dbReference>
<dbReference type="InterPro" id="IPR014030">
    <property type="entry name" value="Ketoacyl_synth_N"/>
</dbReference>
<dbReference type="EMBL" id="QNRE01000001">
    <property type="protein sequence ID" value="RBO96785.1"/>
    <property type="molecule type" value="Genomic_DNA"/>
</dbReference>
<dbReference type="SUPFAM" id="SSF52151">
    <property type="entry name" value="FabD/lysophospholipase-like"/>
    <property type="match status" value="1"/>
</dbReference>
<dbReference type="PROSITE" id="PS00606">
    <property type="entry name" value="KS3_1"/>
    <property type="match status" value="1"/>
</dbReference>
<evidence type="ECO:0000256" key="2">
    <source>
        <dbReference type="ARBA" id="ARBA00022553"/>
    </source>
</evidence>
<evidence type="ECO:0000256" key="3">
    <source>
        <dbReference type="ARBA" id="ARBA00022679"/>
    </source>
</evidence>
<dbReference type="SMART" id="SM00825">
    <property type="entry name" value="PKS_KS"/>
    <property type="match status" value="1"/>
</dbReference>
<dbReference type="InterPro" id="IPR016039">
    <property type="entry name" value="Thiolase-like"/>
</dbReference>
<sequence>MTTSTTAQRALLEQALRALEDLRGARSERIAVLGAGVRLPPAIDRIEAVAEFVDAGGDAIGQVRRRAHVREPAPRADGEPSGLLLDVDGFDADFFGLSGEEVRSLDPQHRLLLETTWDALADAGIPPARLRGSRTGVYVGTYAADWLLLRAAEPDGIDAYTGPGTSHAMAANRLSYLLDVDGPSLAVDTACSSSLTALHLAVRALRGGDCETAIVAGVHVLLSPHSDTITSRTLPLSPTGRCRSFDAAADGIVRGEGCVVLVLRGQRALDGGITPRGWVLGTAVNHGGRANGLTAPNPKRQEAVLRRALSDAGVEPDTVGYIEAHGTGTRLGDPIEMAALAAVYGVGTAPCAVGSVKAALGHLEATAGLAGVAHALGVLRRGRAPGLPHLRHLNPEIEIDGTRLRVCADPVPLADGARHAAVSSFGFGGANAHVVLAGPASTAVPATDGVDEPLVLPVAASSAAGVERLRRALAGALTTDPLLDARELARGVAARDLGLPYRAAWIGDDRDALLADLGAPVSAPASPGQPPAIFVFSGHGAEWPGMGRELTGSDRLRDLFDELEREVADVFGWSLRAALCSDRPDAYADTQRAQVGNFAMHLAIASLLDQWGLEPRAVVGHSMGEVSAAVAARVLDLRSALTVLAERAALLNRVAAGGAMVAARLSLAAALDLIAERTDVTVAAENAPESVVFSGAAPRIAAMCAELEDRGIRHRRLPVAYAFHGPRLAADATEFADRLDSRVRPRPAAVALYSSVTGARFDDPMDARHWAANVCERVRFRDAVTAALPTHTSSVVVEIGAHPVLTPALVEIASGAGRRAAVVAAMSRGHGGGPLAALPAALHRAGCDLDWQAVLGRPTRRVGFPLIPWHHTATESGRFGAGEDAAPRPRVASRERILEALCRELTVAVPAIAGETHPSGVALRERAVESLQLVQVRNRMEQALGIPIPLSVLLSGDSPEQMATALAGDETSSRIEEMSIEELEQALSALDAAEEVTGDQ</sequence>
<proteinExistence type="predicted"/>
<dbReference type="GO" id="GO:0005737">
    <property type="term" value="C:cytoplasm"/>
    <property type="evidence" value="ECO:0007669"/>
    <property type="project" value="TreeGrafter"/>
</dbReference>
<dbReference type="InterPro" id="IPR016036">
    <property type="entry name" value="Malonyl_transacylase_ACP-bd"/>
</dbReference>
<evidence type="ECO:0000256" key="1">
    <source>
        <dbReference type="ARBA" id="ARBA00022450"/>
    </source>
</evidence>
<dbReference type="SUPFAM" id="SSF55048">
    <property type="entry name" value="Probable ACP-binding domain of malonyl-CoA ACP transacylase"/>
    <property type="match status" value="1"/>
</dbReference>
<keyword evidence="2" id="KW-0597">Phosphoprotein</keyword>
<keyword evidence="4" id="KW-0511">Multifunctional enzyme</keyword>
<dbReference type="GO" id="GO:0031177">
    <property type="term" value="F:phosphopantetheine binding"/>
    <property type="evidence" value="ECO:0007669"/>
    <property type="project" value="InterPro"/>
</dbReference>
<dbReference type="GO" id="GO:0004315">
    <property type="term" value="F:3-oxoacyl-[acyl-carrier-protein] synthase activity"/>
    <property type="evidence" value="ECO:0007669"/>
    <property type="project" value="InterPro"/>
</dbReference>
<evidence type="ECO:0000313" key="7">
    <source>
        <dbReference type="Proteomes" id="UP000252586"/>
    </source>
</evidence>
<dbReference type="GO" id="GO:0004312">
    <property type="term" value="F:fatty acid synthase activity"/>
    <property type="evidence" value="ECO:0007669"/>
    <property type="project" value="TreeGrafter"/>
</dbReference>
<dbReference type="GO" id="GO:0006633">
    <property type="term" value="P:fatty acid biosynthetic process"/>
    <property type="evidence" value="ECO:0007669"/>
    <property type="project" value="InterPro"/>
</dbReference>
<comment type="caution">
    <text evidence="6">The sequence shown here is derived from an EMBL/GenBank/DDBJ whole genome shotgun (WGS) entry which is preliminary data.</text>
</comment>
<dbReference type="SMART" id="SM00827">
    <property type="entry name" value="PKS_AT"/>
    <property type="match status" value="1"/>
</dbReference>
<dbReference type="Pfam" id="PF00698">
    <property type="entry name" value="Acyl_transf_1"/>
    <property type="match status" value="1"/>
</dbReference>
<dbReference type="Gene3D" id="3.40.47.10">
    <property type="match status" value="1"/>
</dbReference>
<dbReference type="Pfam" id="PF02801">
    <property type="entry name" value="Ketoacyl-synt_C"/>
    <property type="match status" value="1"/>
</dbReference>
<dbReference type="InterPro" id="IPR014043">
    <property type="entry name" value="Acyl_transferase_dom"/>
</dbReference>
<dbReference type="PANTHER" id="PTHR43775:SF37">
    <property type="entry name" value="SI:DKEY-61P9.11"/>
    <property type="match status" value="1"/>
</dbReference>
<organism evidence="6 7">
    <name type="scientific">Nocardia puris</name>
    <dbReference type="NCBI Taxonomy" id="208602"/>
    <lineage>
        <taxon>Bacteria</taxon>
        <taxon>Bacillati</taxon>
        <taxon>Actinomycetota</taxon>
        <taxon>Actinomycetes</taxon>
        <taxon>Mycobacteriales</taxon>
        <taxon>Nocardiaceae</taxon>
        <taxon>Nocardia</taxon>
    </lineage>
</organism>
<dbReference type="InterPro" id="IPR001227">
    <property type="entry name" value="Ac_transferase_dom_sf"/>
</dbReference>
<keyword evidence="3 6" id="KW-0808">Transferase</keyword>
<dbReference type="InterPro" id="IPR036736">
    <property type="entry name" value="ACP-like_sf"/>
</dbReference>
<dbReference type="GO" id="GO:0005886">
    <property type="term" value="C:plasma membrane"/>
    <property type="evidence" value="ECO:0007669"/>
    <property type="project" value="TreeGrafter"/>
</dbReference>
<evidence type="ECO:0000259" key="5">
    <source>
        <dbReference type="PROSITE" id="PS52004"/>
    </source>
</evidence>
<dbReference type="PROSITE" id="PS52004">
    <property type="entry name" value="KS3_2"/>
    <property type="match status" value="1"/>
</dbReference>
<evidence type="ECO:0000313" key="6">
    <source>
        <dbReference type="EMBL" id="RBO96785.1"/>
    </source>
</evidence>
<evidence type="ECO:0000256" key="4">
    <source>
        <dbReference type="ARBA" id="ARBA00023268"/>
    </source>
</evidence>
<gene>
    <name evidence="6" type="ORF">DFR74_101802</name>
</gene>
<protein>
    <submittedName>
        <fullName evidence="6">Acyl transferase domain-containing protein</fullName>
    </submittedName>
</protein>
<dbReference type="Gene3D" id="1.10.1200.10">
    <property type="entry name" value="ACP-like"/>
    <property type="match status" value="1"/>
</dbReference>
<dbReference type="InterPro" id="IPR050091">
    <property type="entry name" value="PKS_NRPS_Biosynth_Enz"/>
</dbReference>
<reference evidence="6 7" key="1">
    <citation type="submission" date="2018-06" db="EMBL/GenBank/DDBJ databases">
        <title>Genomic Encyclopedia of Type Strains, Phase IV (KMG-IV): sequencing the most valuable type-strain genomes for metagenomic binning, comparative biology and taxonomic classification.</title>
        <authorList>
            <person name="Goeker M."/>
        </authorList>
    </citation>
    <scope>NUCLEOTIDE SEQUENCE [LARGE SCALE GENOMIC DNA]</scope>
    <source>
        <strain evidence="6 7">DSM 44599</strain>
    </source>
</reference>
<feature type="domain" description="Ketosynthase family 3 (KS3)" evidence="5">
    <location>
        <begin position="27"/>
        <end position="438"/>
    </location>
</feature>
<dbReference type="CDD" id="cd00833">
    <property type="entry name" value="PKS"/>
    <property type="match status" value="1"/>
</dbReference>
<dbReference type="InterPro" id="IPR032821">
    <property type="entry name" value="PKS_assoc"/>
</dbReference>
<dbReference type="RefSeq" id="WP_170160693.1">
    <property type="nucleotide sequence ID" value="NZ_QNRE01000001.1"/>
</dbReference>
<dbReference type="Pfam" id="PF00550">
    <property type="entry name" value="PP-binding"/>
    <property type="match status" value="1"/>
</dbReference>
<name>A0A366E3U5_9NOCA</name>
<dbReference type="PANTHER" id="PTHR43775">
    <property type="entry name" value="FATTY ACID SYNTHASE"/>
    <property type="match status" value="1"/>
</dbReference>
<keyword evidence="7" id="KW-1185">Reference proteome</keyword>
<accession>A0A366E3U5</accession>
<dbReference type="SUPFAM" id="SSF53901">
    <property type="entry name" value="Thiolase-like"/>
    <property type="match status" value="1"/>
</dbReference>
<dbReference type="SUPFAM" id="SSF47336">
    <property type="entry name" value="ACP-like"/>
    <property type="match status" value="1"/>
</dbReference>